<dbReference type="AlphaFoldDB" id="A0A2H3JYS9"/>
<accession>A0A2H3JYS9</accession>
<dbReference type="OrthoDB" id="10007484at2759"/>
<proteinExistence type="predicted"/>
<keyword evidence="2" id="KW-1185">Reference proteome</keyword>
<gene>
    <name evidence="1" type="ORF">WOLCODRAFT_86245</name>
</gene>
<dbReference type="EMBL" id="KB468171">
    <property type="protein sequence ID" value="PCH45153.1"/>
    <property type="molecule type" value="Genomic_DNA"/>
</dbReference>
<protein>
    <submittedName>
        <fullName evidence="1">Uncharacterized protein</fullName>
    </submittedName>
</protein>
<evidence type="ECO:0000313" key="2">
    <source>
        <dbReference type="Proteomes" id="UP000218811"/>
    </source>
</evidence>
<dbReference type="STRING" id="742152.A0A2H3JYS9"/>
<dbReference type="Proteomes" id="UP000218811">
    <property type="component" value="Unassembled WGS sequence"/>
</dbReference>
<name>A0A2H3JYS9_WOLCO</name>
<feature type="non-terminal residue" evidence="1">
    <location>
        <position position="1"/>
    </location>
</feature>
<reference evidence="1 2" key="1">
    <citation type="journal article" date="2012" name="Science">
        <title>The Paleozoic origin of enzymatic lignin decomposition reconstructed from 31 fungal genomes.</title>
        <authorList>
            <person name="Floudas D."/>
            <person name="Binder M."/>
            <person name="Riley R."/>
            <person name="Barry K."/>
            <person name="Blanchette R.A."/>
            <person name="Henrissat B."/>
            <person name="Martinez A.T."/>
            <person name="Otillar R."/>
            <person name="Spatafora J.W."/>
            <person name="Yadav J.S."/>
            <person name="Aerts A."/>
            <person name="Benoit I."/>
            <person name="Boyd A."/>
            <person name="Carlson A."/>
            <person name="Copeland A."/>
            <person name="Coutinho P.M."/>
            <person name="de Vries R.P."/>
            <person name="Ferreira P."/>
            <person name="Findley K."/>
            <person name="Foster B."/>
            <person name="Gaskell J."/>
            <person name="Glotzer D."/>
            <person name="Gorecki P."/>
            <person name="Heitman J."/>
            <person name="Hesse C."/>
            <person name="Hori C."/>
            <person name="Igarashi K."/>
            <person name="Jurgens J.A."/>
            <person name="Kallen N."/>
            <person name="Kersten P."/>
            <person name="Kohler A."/>
            <person name="Kuees U."/>
            <person name="Kumar T.K.A."/>
            <person name="Kuo A."/>
            <person name="LaButti K."/>
            <person name="Larrondo L.F."/>
            <person name="Lindquist E."/>
            <person name="Ling A."/>
            <person name="Lombard V."/>
            <person name="Lucas S."/>
            <person name="Lundell T."/>
            <person name="Martin R."/>
            <person name="McLaughlin D.J."/>
            <person name="Morgenstern I."/>
            <person name="Morin E."/>
            <person name="Murat C."/>
            <person name="Nagy L.G."/>
            <person name="Nolan M."/>
            <person name="Ohm R.A."/>
            <person name="Patyshakuliyeva A."/>
            <person name="Rokas A."/>
            <person name="Ruiz-Duenas F.J."/>
            <person name="Sabat G."/>
            <person name="Salamov A."/>
            <person name="Samejima M."/>
            <person name="Schmutz J."/>
            <person name="Slot J.C."/>
            <person name="St John F."/>
            <person name="Stenlid J."/>
            <person name="Sun H."/>
            <person name="Sun S."/>
            <person name="Syed K."/>
            <person name="Tsang A."/>
            <person name="Wiebenga A."/>
            <person name="Young D."/>
            <person name="Pisabarro A."/>
            <person name="Eastwood D.C."/>
            <person name="Martin F."/>
            <person name="Cullen D."/>
            <person name="Grigoriev I.V."/>
            <person name="Hibbett D.S."/>
        </authorList>
    </citation>
    <scope>NUCLEOTIDE SEQUENCE [LARGE SCALE GENOMIC DNA]</scope>
    <source>
        <strain evidence="1 2">MD-104</strain>
    </source>
</reference>
<dbReference type="OMA" id="MYLMGWG"/>
<evidence type="ECO:0000313" key="1">
    <source>
        <dbReference type="EMBL" id="PCH45153.1"/>
    </source>
</evidence>
<organism evidence="1 2">
    <name type="scientific">Wolfiporia cocos (strain MD-104)</name>
    <name type="common">Brown rot fungus</name>
    <dbReference type="NCBI Taxonomy" id="742152"/>
    <lineage>
        <taxon>Eukaryota</taxon>
        <taxon>Fungi</taxon>
        <taxon>Dikarya</taxon>
        <taxon>Basidiomycota</taxon>
        <taxon>Agaricomycotina</taxon>
        <taxon>Agaricomycetes</taxon>
        <taxon>Polyporales</taxon>
        <taxon>Phaeolaceae</taxon>
        <taxon>Wolfiporia</taxon>
    </lineage>
</organism>
<sequence>QVHTCEFPRCLVVKNGQMKCKRRAPFIRSDIDFVTESGEWGQKRLYEFMNGWVPSLLTNVRCNNDGKLVVNGDDSKNLSFYMVDYTAKKQSKISNLSAVMARGYAYHVDRTTYVKTLQDDQQLMMFRIVSSINREQELAAPMVMSYLMGWGDTRRSHRYVPIYWSSFVSTLLRIFPELRYRSRYVIMFGVQIVVDVLTCTYQCCSPNTRHQQ</sequence>